<proteinExistence type="predicted"/>
<dbReference type="Proteomes" id="UP000287651">
    <property type="component" value="Unassembled WGS sequence"/>
</dbReference>
<dbReference type="PANTHER" id="PTHR36712">
    <property type="entry name" value="TRANSMEMBRANE PROTEIN"/>
    <property type="match status" value="1"/>
</dbReference>
<gene>
    <name evidence="2" type="ORF">B296_00050595</name>
</gene>
<feature type="transmembrane region" description="Helical" evidence="1">
    <location>
        <begin position="20"/>
        <end position="37"/>
    </location>
</feature>
<dbReference type="EMBL" id="AMZH03011788">
    <property type="protein sequence ID" value="RRT52220.1"/>
    <property type="molecule type" value="Genomic_DNA"/>
</dbReference>
<protein>
    <submittedName>
        <fullName evidence="2">Uncharacterized protein</fullName>
    </submittedName>
</protein>
<accession>A0A426YKM7</accession>
<sequence length="128" mass="15049">MDLYEQWKGILRIQKFRRMVSYAGFYCFVTLISYAYTSNTYCLSFPPSFLQSLLEPFDILFFSNRAERGQDSLMLTKYFMLFVLIWIWYKARFALPCGKAPYQAVRTGPLANRNAERPLPGDTYWSAS</sequence>
<dbReference type="PANTHER" id="PTHR36712:SF1">
    <property type="entry name" value="TRANSMEMBRANE PROTEIN"/>
    <property type="match status" value="1"/>
</dbReference>
<evidence type="ECO:0000313" key="2">
    <source>
        <dbReference type="EMBL" id="RRT52220.1"/>
    </source>
</evidence>
<evidence type="ECO:0000256" key="1">
    <source>
        <dbReference type="SAM" id="Phobius"/>
    </source>
</evidence>
<reference evidence="2 3" key="1">
    <citation type="journal article" date="2014" name="Agronomy (Basel)">
        <title>A Draft Genome Sequence for Ensete ventricosum, the Drought-Tolerant Tree Against Hunger.</title>
        <authorList>
            <person name="Harrison J."/>
            <person name="Moore K.A."/>
            <person name="Paszkiewicz K."/>
            <person name="Jones T."/>
            <person name="Grant M."/>
            <person name="Ambacheew D."/>
            <person name="Muzemil S."/>
            <person name="Studholme D.J."/>
        </authorList>
    </citation>
    <scope>NUCLEOTIDE SEQUENCE [LARGE SCALE GENOMIC DNA]</scope>
</reference>
<keyword evidence="1" id="KW-0472">Membrane</keyword>
<keyword evidence="1" id="KW-0812">Transmembrane</keyword>
<feature type="transmembrane region" description="Helical" evidence="1">
    <location>
        <begin position="72"/>
        <end position="89"/>
    </location>
</feature>
<organism evidence="2 3">
    <name type="scientific">Ensete ventricosum</name>
    <name type="common">Abyssinian banana</name>
    <name type="synonym">Musa ensete</name>
    <dbReference type="NCBI Taxonomy" id="4639"/>
    <lineage>
        <taxon>Eukaryota</taxon>
        <taxon>Viridiplantae</taxon>
        <taxon>Streptophyta</taxon>
        <taxon>Embryophyta</taxon>
        <taxon>Tracheophyta</taxon>
        <taxon>Spermatophyta</taxon>
        <taxon>Magnoliopsida</taxon>
        <taxon>Liliopsida</taxon>
        <taxon>Zingiberales</taxon>
        <taxon>Musaceae</taxon>
        <taxon>Ensete</taxon>
    </lineage>
</organism>
<dbReference type="AlphaFoldDB" id="A0A426YKM7"/>
<evidence type="ECO:0000313" key="3">
    <source>
        <dbReference type="Proteomes" id="UP000287651"/>
    </source>
</evidence>
<comment type="caution">
    <text evidence="2">The sequence shown here is derived from an EMBL/GenBank/DDBJ whole genome shotgun (WGS) entry which is preliminary data.</text>
</comment>
<keyword evidence="1" id="KW-1133">Transmembrane helix</keyword>
<name>A0A426YKM7_ENSVE</name>